<dbReference type="GO" id="GO:0016987">
    <property type="term" value="F:sigma factor activity"/>
    <property type="evidence" value="ECO:0007669"/>
    <property type="project" value="UniProtKB-KW"/>
</dbReference>
<dbReference type="Gene3D" id="1.10.1740.10">
    <property type="match status" value="1"/>
</dbReference>
<evidence type="ECO:0000313" key="6">
    <source>
        <dbReference type="Proteomes" id="UP000318521"/>
    </source>
</evidence>
<feature type="domain" description="RNA polymerase sigma-70 region 2" evidence="4">
    <location>
        <begin position="23"/>
        <end position="82"/>
    </location>
</feature>
<evidence type="ECO:0000313" key="5">
    <source>
        <dbReference type="EMBL" id="TSB45129.1"/>
    </source>
</evidence>
<keyword evidence="3" id="KW-0804">Transcription</keyword>
<dbReference type="GO" id="GO:0006352">
    <property type="term" value="P:DNA-templated transcription initiation"/>
    <property type="evidence" value="ECO:0007669"/>
    <property type="project" value="InterPro"/>
</dbReference>
<proteinExistence type="predicted"/>
<evidence type="ECO:0000256" key="3">
    <source>
        <dbReference type="ARBA" id="ARBA00023163"/>
    </source>
</evidence>
<comment type="caution">
    <text evidence="5">The sequence shown here is derived from an EMBL/GenBank/DDBJ whole genome shotgun (WGS) entry which is preliminary data.</text>
</comment>
<dbReference type="EMBL" id="VLXZ01000014">
    <property type="protein sequence ID" value="TSB45129.1"/>
    <property type="molecule type" value="Genomic_DNA"/>
</dbReference>
<dbReference type="SUPFAM" id="SSF88946">
    <property type="entry name" value="Sigma2 domain of RNA polymerase sigma factors"/>
    <property type="match status" value="1"/>
</dbReference>
<evidence type="ECO:0000256" key="2">
    <source>
        <dbReference type="ARBA" id="ARBA00023082"/>
    </source>
</evidence>
<accession>A0A553ZUJ6</accession>
<evidence type="ECO:0000259" key="4">
    <source>
        <dbReference type="Pfam" id="PF04542"/>
    </source>
</evidence>
<protein>
    <recommendedName>
        <fullName evidence="4">RNA polymerase sigma-70 region 2 domain-containing protein</fullName>
    </recommendedName>
</protein>
<dbReference type="PANTHER" id="PTHR43133:SF62">
    <property type="entry name" value="RNA POLYMERASE SIGMA FACTOR SIGZ"/>
    <property type="match status" value="1"/>
</dbReference>
<dbReference type="Proteomes" id="UP000318521">
    <property type="component" value="Unassembled WGS sequence"/>
</dbReference>
<dbReference type="PANTHER" id="PTHR43133">
    <property type="entry name" value="RNA POLYMERASE ECF-TYPE SIGMA FACTO"/>
    <property type="match status" value="1"/>
</dbReference>
<dbReference type="InterPro" id="IPR007627">
    <property type="entry name" value="RNA_pol_sigma70_r2"/>
</dbReference>
<organism evidence="5 6">
    <name type="scientific">Alkalicoccobacillus porphyridii</name>
    <dbReference type="NCBI Taxonomy" id="2597270"/>
    <lineage>
        <taxon>Bacteria</taxon>
        <taxon>Bacillati</taxon>
        <taxon>Bacillota</taxon>
        <taxon>Bacilli</taxon>
        <taxon>Bacillales</taxon>
        <taxon>Bacillaceae</taxon>
        <taxon>Alkalicoccobacillus</taxon>
    </lineage>
</organism>
<dbReference type="OrthoDB" id="9785675at2"/>
<name>A0A553ZUJ6_9BACI</name>
<dbReference type="InterPro" id="IPR013325">
    <property type="entry name" value="RNA_pol_sigma_r2"/>
</dbReference>
<reference evidence="5 6" key="1">
    <citation type="submission" date="2019-07" db="EMBL/GenBank/DDBJ databases">
        <authorList>
            <person name="Park Y.J."/>
            <person name="Jeong S.E."/>
            <person name="Jung H.S."/>
        </authorList>
    </citation>
    <scope>NUCLEOTIDE SEQUENCE [LARGE SCALE GENOMIC DNA]</scope>
    <source>
        <strain evidence="6">P16(2019)</strain>
    </source>
</reference>
<keyword evidence="2" id="KW-0731">Sigma factor</keyword>
<evidence type="ECO:0000256" key="1">
    <source>
        <dbReference type="ARBA" id="ARBA00023015"/>
    </source>
</evidence>
<keyword evidence="6" id="KW-1185">Reference proteome</keyword>
<dbReference type="AlphaFoldDB" id="A0A553ZUJ6"/>
<keyword evidence="1" id="KW-0805">Transcription regulation</keyword>
<gene>
    <name evidence="5" type="ORF">FN960_17775</name>
</gene>
<sequence length="92" mass="11102">MSLDNNQLCNRIKEKDPDALEELYADTEPALYAFIYRMTKNKQDTEEMMKKLFQRLWREAPGIQDQTMRQWLFTHARLMTFKRLKQRVSAVS</sequence>
<dbReference type="InterPro" id="IPR039425">
    <property type="entry name" value="RNA_pol_sigma-70-like"/>
</dbReference>
<dbReference type="RefSeq" id="WP_143850211.1">
    <property type="nucleotide sequence ID" value="NZ_VLXZ01000014.1"/>
</dbReference>
<dbReference type="Pfam" id="PF04542">
    <property type="entry name" value="Sigma70_r2"/>
    <property type="match status" value="1"/>
</dbReference>